<protein>
    <submittedName>
        <fullName evidence="4">Uncharacterized protein</fullName>
    </submittedName>
</protein>
<evidence type="ECO:0000259" key="2">
    <source>
        <dbReference type="Pfam" id="PF23070"/>
    </source>
</evidence>
<dbReference type="EMBL" id="JAVRJZ010000005">
    <property type="protein sequence ID" value="KAK2721971.1"/>
    <property type="molecule type" value="Genomic_DNA"/>
</dbReference>
<dbReference type="PANTHER" id="PTHR22255:SF1">
    <property type="entry name" value="LD32918P"/>
    <property type="match status" value="1"/>
</dbReference>
<evidence type="ECO:0000259" key="1">
    <source>
        <dbReference type="Pfam" id="PF23069"/>
    </source>
</evidence>
<feature type="domain" description="DUF7042" evidence="1">
    <location>
        <begin position="410"/>
        <end position="541"/>
    </location>
</feature>
<dbReference type="InterPro" id="IPR055470">
    <property type="entry name" value="DUF7042"/>
</dbReference>
<feature type="domain" description="DUF7044" evidence="3">
    <location>
        <begin position="34"/>
        <end position="126"/>
    </location>
</feature>
<dbReference type="Pfam" id="PF23069">
    <property type="entry name" value="DUF7042"/>
    <property type="match status" value="2"/>
</dbReference>
<feature type="domain" description="DUF7042" evidence="1">
    <location>
        <begin position="147"/>
        <end position="279"/>
    </location>
</feature>
<dbReference type="Pfam" id="PF23070">
    <property type="entry name" value="DUF7043"/>
    <property type="match status" value="1"/>
</dbReference>
<dbReference type="Proteomes" id="UP001187531">
    <property type="component" value="Unassembled WGS sequence"/>
</dbReference>
<organism evidence="4 5">
    <name type="scientific">Artemia franciscana</name>
    <name type="common">Brine shrimp</name>
    <name type="synonym">Artemia sanfranciscana</name>
    <dbReference type="NCBI Taxonomy" id="6661"/>
    <lineage>
        <taxon>Eukaryota</taxon>
        <taxon>Metazoa</taxon>
        <taxon>Ecdysozoa</taxon>
        <taxon>Arthropoda</taxon>
        <taxon>Crustacea</taxon>
        <taxon>Branchiopoda</taxon>
        <taxon>Anostraca</taxon>
        <taxon>Artemiidae</taxon>
        <taxon>Artemia</taxon>
    </lineage>
</organism>
<accession>A0AA88I8S7</accession>
<feature type="domain" description="DUF7043" evidence="2">
    <location>
        <begin position="288"/>
        <end position="398"/>
    </location>
</feature>
<proteinExistence type="predicted"/>
<dbReference type="PANTHER" id="PTHR22255">
    <property type="entry name" value="LP06548P"/>
    <property type="match status" value="1"/>
</dbReference>
<dbReference type="GO" id="GO:0042060">
    <property type="term" value="P:wound healing"/>
    <property type="evidence" value="ECO:0007669"/>
    <property type="project" value="TreeGrafter"/>
</dbReference>
<dbReference type="InterPro" id="IPR055471">
    <property type="entry name" value="DUF7043"/>
</dbReference>
<sequence length="621" mass="72122">EEIEDLKLKEKMTGEHNYIKILVLVYLGSAFARDCNIPLTLRGTWFYRENRVYHTTEINADSMSGRGYCVASNSSAAEYNMVFKEDTSSCYHCVKFYVRTVNILEKVESGCINLRQNELPTLENVCRSVTPDMQLITLFLENFVPVNCRSGLEGVWQFAYQDRYRNTGECDHPNAMIESCQTAGSQFLISNQKFTINYRKCETIKESFDGSVEYSCLGDWFVGKNHFFAVANTKESRKDEKYRCFLKNRDDDLYMGQSDTPECNKLKSVEQSPVRFRLTPVKNEIVVPGCNLPQNFTGDWINTANIDADVVINQTHIIETWHPDVGRYRQTIYVCREQRGTRFLMTRQNVDGCQKDFICFDFVPRHHNIIRYRKSVALSIDDFSTVCSWARFPGRAEWRYDLLLTKDPVPIRCPVAGKFKFDQKGDIPFETRILGGITESPRPDVYCKQNISDFSVCDTEQKEIAIKENYCLSVDYKGRPVDIYSDPDYKLKCIGFWKENFRSYLITYDELDAFSKYRCWVYQRADLTKVLLSQALGPFCSVRQEVTSWNYTEGAAVALKMEEYERERDQCPMNFDDGTNPWSTQEAYIQVFRFGRSGASKLFTFSIPLVIIWKLFAFAAY</sequence>
<comment type="caution">
    <text evidence="4">The sequence shown here is derived from an EMBL/GenBank/DDBJ whole genome shotgun (WGS) entry which is preliminary data.</text>
</comment>
<evidence type="ECO:0000313" key="5">
    <source>
        <dbReference type="Proteomes" id="UP001187531"/>
    </source>
</evidence>
<keyword evidence="5" id="KW-1185">Reference proteome</keyword>
<dbReference type="InterPro" id="IPR055472">
    <property type="entry name" value="DUF7044"/>
</dbReference>
<dbReference type="AlphaFoldDB" id="A0AA88I8S7"/>
<reference evidence="4" key="1">
    <citation type="submission" date="2023-07" db="EMBL/GenBank/DDBJ databases">
        <title>Chromosome-level genome assembly of Artemia franciscana.</title>
        <authorList>
            <person name="Jo E."/>
        </authorList>
    </citation>
    <scope>NUCLEOTIDE SEQUENCE</scope>
    <source>
        <tissue evidence="4">Whole body</tissue>
    </source>
</reference>
<name>A0AA88I8S7_ARTSF</name>
<dbReference type="Pfam" id="PF23071">
    <property type="entry name" value="DUF7044"/>
    <property type="match status" value="1"/>
</dbReference>
<evidence type="ECO:0000313" key="4">
    <source>
        <dbReference type="EMBL" id="KAK2721971.1"/>
    </source>
</evidence>
<evidence type="ECO:0000259" key="3">
    <source>
        <dbReference type="Pfam" id="PF23071"/>
    </source>
</evidence>
<feature type="non-terminal residue" evidence="4">
    <location>
        <position position="1"/>
    </location>
</feature>
<gene>
    <name evidence="4" type="ORF">QYM36_002511</name>
</gene>